<dbReference type="InterPro" id="IPR032471">
    <property type="entry name" value="AGRL2-4_GAIN_subdom_A"/>
</dbReference>
<dbReference type="Gene3D" id="2.20.80.10">
    <property type="entry name" value="Lipovitellin-phosvitin complex, chain A, domain 4"/>
    <property type="match status" value="1"/>
</dbReference>
<evidence type="ECO:0000259" key="20">
    <source>
        <dbReference type="PROSITE" id="PS50261"/>
    </source>
</evidence>
<evidence type="ECO:0000256" key="11">
    <source>
        <dbReference type="ARBA" id="ARBA00023136"/>
    </source>
</evidence>
<proteinExistence type="inferred from homology"/>
<dbReference type="Pfam" id="PF01347">
    <property type="entry name" value="Vitellogenin_N"/>
    <property type="match status" value="1"/>
</dbReference>
<dbReference type="GO" id="GO:0071391">
    <property type="term" value="P:cellular response to estrogen stimulus"/>
    <property type="evidence" value="ECO:0007669"/>
    <property type="project" value="TreeGrafter"/>
</dbReference>
<evidence type="ECO:0000256" key="2">
    <source>
        <dbReference type="ARBA" id="ARBA00007343"/>
    </source>
</evidence>
<keyword evidence="8" id="KW-0758">Storage protein</keyword>
<dbReference type="FunFam" id="2.20.80.10:FF:000001">
    <property type="entry name" value="Vitellogenin 7"/>
    <property type="match status" value="1"/>
</dbReference>
<dbReference type="SMART" id="SM01169">
    <property type="entry name" value="DUF1943"/>
    <property type="match status" value="1"/>
</dbReference>
<reference evidence="22" key="1">
    <citation type="submission" date="2020-07" db="EMBL/GenBank/DDBJ databases">
        <title>Clarias magur genome sequencing, assembly and annotation.</title>
        <authorList>
            <person name="Kushwaha B."/>
            <person name="Kumar R."/>
            <person name="Das P."/>
            <person name="Joshi C.G."/>
            <person name="Kumar D."/>
            <person name="Nagpure N.S."/>
            <person name="Pandey M."/>
            <person name="Agarwal S."/>
            <person name="Srivastava S."/>
            <person name="Singh M."/>
            <person name="Sahoo L."/>
            <person name="Jayasankar P."/>
            <person name="Meher P.K."/>
            <person name="Koringa P.G."/>
            <person name="Iquebal M.A."/>
            <person name="Das S.P."/>
            <person name="Bit A."/>
            <person name="Patnaik S."/>
            <person name="Patel N."/>
            <person name="Shah T.M."/>
            <person name="Hinsu A."/>
            <person name="Jena J.K."/>
        </authorList>
    </citation>
    <scope>NUCLEOTIDE SEQUENCE</scope>
    <source>
        <strain evidence="22">CIFAMagur01</strain>
        <tissue evidence="22">Testis</tissue>
    </source>
</reference>
<evidence type="ECO:0000256" key="5">
    <source>
        <dbReference type="ARBA" id="ARBA00022692"/>
    </source>
</evidence>
<dbReference type="GO" id="GO:0032355">
    <property type="term" value="P:response to estradiol"/>
    <property type="evidence" value="ECO:0007669"/>
    <property type="project" value="TreeGrafter"/>
</dbReference>
<dbReference type="Pfam" id="PF00002">
    <property type="entry name" value="7tm_2"/>
    <property type="match status" value="1"/>
</dbReference>
<dbReference type="CDD" id="cd15437">
    <property type="entry name" value="7tmB2_ETL"/>
    <property type="match status" value="1"/>
</dbReference>
<dbReference type="PROSITE" id="PS00010">
    <property type="entry name" value="ASX_HYDROXYL"/>
    <property type="match status" value="2"/>
</dbReference>
<dbReference type="Proteomes" id="UP000727407">
    <property type="component" value="Unassembled WGS sequence"/>
</dbReference>
<organism evidence="22 23">
    <name type="scientific">Clarias magur</name>
    <name type="common">Asian catfish</name>
    <name type="synonym">Macropteronotus magur</name>
    <dbReference type="NCBI Taxonomy" id="1594786"/>
    <lineage>
        <taxon>Eukaryota</taxon>
        <taxon>Metazoa</taxon>
        <taxon>Chordata</taxon>
        <taxon>Craniata</taxon>
        <taxon>Vertebrata</taxon>
        <taxon>Euteleostomi</taxon>
        <taxon>Actinopterygii</taxon>
        <taxon>Neopterygii</taxon>
        <taxon>Teleostei</taxon>
        <taxon>Ostariophysi</taxon>
        <taxon>Siluriformes</taxon>
        <taxon>Clariidae</taxon>
        <taxon>Clarias</taxon>
    </lineage>
</organism>
<dbReference type="PROSITE" id="PS50261">
    <property type="entry name" value="G_PROTEIN_RECEP_F2_4"/>
    <property type="match status" value="1"/>
</dbReference>
<dbReference type="Gene3D" id="1.20.1070.10">
    <property type="entry name" value="Rhodopsin 7-helix transmembrane proteins"/>
    <property type="match status" value="1"/>
</dbReference>
<dbReference type="InterPro" id="IPR011030">
    <property type="entry name" value="Lipovitellin_superhlx_dom"/>
</dbReference>
<dbReference type="SMART" id="SM01170">
    <property type="entry name" value="DUF1944"/>
    <property type="match status" value="1"/>
</dbReference>
<dbReference type="PROSITE" id="PS01187">
    <property type="entry name" value="EGF_CA"/>
    <property type="match status" value="2"/>
</dbReference>
<keyword evidence="10 16" id="KW-1133">Transmembrane helix</keyword>
<dbReference type="InterPro" id="IPR015817">
    <property type="entry name" value="Vitellinogen_open_b-sht_sub1"/>
</dbReference>
<dbReference type="Gene3D" id="2.10.25.10">
    <property type="entry name" value="Laminin"/>
    <property type="match status" value="2"/>
</dbReference>
<dbReference type="PANTHER" id="PTHR23345">
    <property type="entry name" value="VITELLOGENIN-RELATED"/>
    <property type="match status" value="1"/>
</dbReference>
<evidence type="ECO:0000256" key="16">
    <source>
        <dbReference type="SAM" id="Phobius"/>
    </source>
</evidence>
<dbReference type="InterPro" id="IPR000742">
    <property type="entry name" value="EGF"/>
</dbReference>
<evidence type="ECO:0000256" key="1">
    <source>
        <dbReference type="ARBA" id="ARBA00004651"/>
    </source>
</evidence>
<dbReference type="InterPro" id="IPR037088">
    <property type="entry name" value="Vitellinogen_b-sht_shell_sf"/>
</dbReference>
<dbReference type="InterPro" id="IPR046338">
    <property type="entry name" value="GAIN_dom_sf"/>
</dbReference>
<keyword evidence="7" id="KW-0677">Repeat</keyword>
<evidence type="ECO:0000256" key="17">
    <source>
        <dbReference type="SAM" id="SignalP"/>
    </source>
</evidence>
<comment type="subcellular location">
    <subcellularLocation>
        <location evidence="1">Cell membrane</location>
        <topology evidence="1">Multi-pass membrane protein</topology>
    </subcellularLocation>
</comment>
<feature type="transmembrane region" description="Helical" evidence="16">
    <location>
        <begin position="693"/>
        <end position="715"/>
    </location>
</feature>
<evidence type="ECO:0000256" key="9">
    <source>
        <dbReference type="ARBA" id="ARBA00022837"/>
    </source>
</evidence>
<dbReference type="PROSITE" id="PS50221">
    <property type="entry name" value="GAIN_B"/>
    <property type="match status" value="1"/>
</dbReference>
<comment type="caution">
    <text evidence="22">The sequence shown here is derived from an EMBL/GenBank/DDBJ whole genome shotgun (WGS) entry which is preliminary data.</text>
</comment>
<dbReference type="GO" id="GO:0004930">
    <property type="term" value="F:G protein-coupled receptor activity"/>
    <property type="evidence" value="ECO:0007669"/>
    <property type="project" value="InterPro"/>
</dbReference>
<dbReference type="EMBL" id="QNUK01000001">
    <property type="protein sequence ID" value="KAF5910039.1"/>
    <property type="molecule type" value="Genomic_DNA"/>
</dbReference>
<dbReference type="SMART" id="SM00303">
    <property type="entry name" value="GPS"/>
    <property type="match status" value="1"/>
</dbReference>
<dbReference type="InterPro" id="IPR017981">
    <property type="entry name" value="GPCR_2-like_7TM"/>
</dbReference>
<evidence type="ECO:0000259" key="18">
    <source>
        <dbReference type="PROSITE" id="PS50026"/>
    </source>
</evidence>
<feature type="transmembrane region" description="Helical" evidence="16">
    <location>
        <begin position="481"/>
        <end position="501"/>
    </location>
</feature>
<dbReference type="SUPFAM" id="SSF57196">
    <property type="entry name" value="EGF/Laminin"/>
    <property type="match status" value="2"/>
</dbReference>
<feature type="disulfide bond" evidence="15">
    <location>
        <begin position="816"/>
        <end position="842"/>
    </location>
</feature>
<dbReference type="Pfam" id="PF16489">
    <property type="entry name" value="GAIN"/>
    <property type="match status" value="1"/>
</dbReference>
<evidence type="ECO:0000256" key="14">
    <source>
        <dbReference type="PROSITE-ProRule" id="PRU00076"/>
    </source>
</evidence>
<keyword evidence="3" id="KW-1003">Cell membrane</keyword>
<dbReference type="SMART" id="SM00638">
    <property type="entry name" value="LPD_N"/>
    <property type="match status" value="1"/>
</dbReference>
<dbReference type="InterPro" id="IPR015819">
    <property type="entry name" value="Lipid_transp_b-sht_shell"/>
</dbReference>
<dbReference type="Pfam" id="PF07645">
    <property type="entry name" value="EGF_CA"/>
    <property type="match status" value="2"/>
</dbReference>
<evidence type="ECO:0000259" key="21">
    <source>
        <dbReference type="PROSITE" id="PS51211"/>
    </source>
</evidence>
<dbReference type="PROSITE" id="PS51211">
    <property type="entry name" value="VITELLOGENIN"/>
    <property type="match status" value="1"/>
</dbReference>
<keyword evidence="4 14" id="KW-0245">EGF-like domain</keyword>
<dbReference type="PROSITE" id="PS50026">
    <property type="entry name" value="EGF_3"/>
    <property type="match status" value="2"/>
</dbReference>
<keyword evidence="13" id="KW-0325">Glycoprotein</keyword>
<evidence type="ECO:0000256" key="6">
    <source>
        <dbReference type="ARBA" id="ARBA00022729"/>
    </source>
</evidence>
<dbReference type="InterPro" id="IPR001747">
    <property type="entry name" value="Vitellogenin_N"/>
</dbReference>
<dbReference type="PRINTS" id="PR00249">
    <property type="entry name" value="GPCRSECRETIN"/>
</dbReference>
<evidence type="ECO:0000256" key="15">
    <source>
        <dbReference type="PROSITE-ProRule" id="PRU00557"/>
    </source>
</evidence>
<keyword evidence="5 16" id="KW-0812">Transmembrane</keyword>
<dbReference type="FunFam" id="1.20.1070.10:FF:000054">
    <property type="entry name" value="Adhesion G protein-coupled receptor E3"/>
    <property type="match status" value="1"/>
</dbReference>
<dbReference type="Gene3D" id="2.20.90.10">
    <property type="entry name" value="Vitellinogen, beta-sheet shell domain"/>
    <property type="match status" value="1"/>
</dbReference>
<feature type="transmembrane region" description="Helical" evidence="16">
    <location>
        <begin position="513"/>
        <end position="533"/>
    </location>
</feature>
<dbReference type="Gene3D" id="1.25.10.20">
    <property type="entry name" value="Vitellinogen, superhelical"/>
    <property type="match status" value="1"/>
</dbReference>
<feature type="domain" description="Vitellogenin" evidence="21">
    <location>
        <begin position="678"/>
        <end position="1316"/>
    </location>
</feature>
<dbReference type="InterPro" id="IPR015258">
    <property type="entry name" value="Vitellinogen_b-sht_shell"/>
</dbReference>
<keyword evidence="11 16" id="KW-0472">Membrane</keyword>
<dbReference type="Gene3D" id="2.60.220.50">
    <property type="match status" value="1"/>
</dbReference>
<evidence type="ECO:0000256" key="10">
    <source>
        <dbReference type="ARBA" id="ARBA00022989"/>
    </source>
</evidence>
<keyword evidence="9" id="KW-0106">Calcium</keyword>
<evidence type="ECO:0000256" key="4">
    <source>
        <dbReference type="ARBA" id="ARBA00022536"/>
    </source>
</evidence>
<evidence type="ECO:0000313" key="22">
    <source>
        <dbReference type="EMBL" id="KAF5910039.1"/>
    </source>
</evidence>
<feature type="transmembrane region" description="Helical" evidence="16">
    <location>
        <begin position="545"/>
        <end position="571"/>
    </location>
</feature>
<dbReference type="OrthoDB" id="5956066at2759"/>
<feature type="domain" description="EGF-like" evidence="18">
    <location>
        <begin position="61"/>
        <end position="102"/>
    </location>
</feature>
<dbReference type="SUPFAM" id="SSF48431">
    <property type="entry name" value="Lipovitellin-phosvitin complex, superhelical domain"/>
    <property type="match status" value="1"/>
</dbReference>
<name>A0A8J4XH65_CLAMG</name>
<dbReference type="SMART" id="SM00181">
    <property type="entry name" value="EGF"/>
    <property type="match status" value="3"/>
</dbReference>
<dbReference type="InterPro" id="IPR001881">
    <property type="entry name" value="EGF-like_Ca-bd_dom"/>
</dbReference>
<evidence type="ECO:0000256" key="12">
    <source>
        <dbReference type="ARBA" id="ARBA00023157"/>
    </source>
</evidence>
<dbReference type="InterPro" id="IPR015255">
    <property type="entry name" value="Vitellinogen_open_b-sht"/>
</dbReference>
<comment type="caution">
    <text evidence="14">Lacks conserved residue(s) required for the propagation of feature annotation.</text>
</comment>
<dbReference type="SUPFAM" id="SSF56968">
    <property type="entry name" value="Lipovitellin-phosvitin complex, beta-sheet shell regions"/>
    <property type="match status" value="3"/>
</dbReference>
<keyword evidence="23" id="KW-1185">Reference proteome</keyword>
<evidence type="ECO:0000259" key="19">
    <source>
        <dbReference type="PROSITE" id="PS50221"/>
    </source>
</evidence>
<protein>
    <submittedName>
        <fullName evidence="22">Vitellogenin-like</fullName>
    </submittedName>
</protein>
<dbReference type="Pfam" id="PF01825">
    <property type="entry name" value="GPS"/>
    <property type="match status" value="1"/>
</dbReference>
<evidence type="ECO:0000256" key="3">
    <source>
        <dbReference type="ARBA" id="ARBA00022475"/>
    </source>
</evidence>
<dbReference type="InterPro" id="IPR000203">
    <property type="entry name" value="GPS"/>
</dbReference>
<dbReference type="GO" id="GO:0045735">
    <property type="term" value="F:nutrient reservoir activity"/>
    <property type="evidence" value="ECO:0007669"/>
    <property type="project" value="UniProtKB-KW"/>
</dbReference>
<dbReference type="GO" id="GO:0005319">
    <property type="term" value="F:lipid transporter activity"/>
    <property type="evidence" value="ECO:0007669"/>
    <property type="project" value="InterPro"/>
</dbReference>
<feature type="domain" description="GAIN-B" evidence="19">
    <location>
        <begin position="292"/>
        <end position="467"/>
    </location>
</feature>
<dbReference type="InterPro" id="IPR000832">
    <property type="entry name" value="GPCR_2_secretin-like"/>
</dbReference>
<feature type="domain" description="G-protein coupled receptors family 2 profile 2" evidence="20">
    <location>
        <begin position="475"/>
        <end position="716"/>
    </location>
</feature>
<dbReference type="InterPro" id="IPR018097">
    <property type="entry name" value="EGF_Ca-bd_CS"/>
</dbReference>
<dbReference type="CDD" id="cd00054">
    <property type="entry name" value="EGF_CA"/>
    <property type="match status" value="2"/>
</dbReference>
<accession>A0A8J4XH65</accession>
<evidence type="ECO:0000256" key="7">
    <source>
        <dbReference type="ARBA" id="ARBA00022737"/>
    </source>
</evidence>
<feature type="transmembrane region" description="Helical" evidence="16">
    <location>
        <begin position="583"/>
        <end position="604"/>
    </location>
</feature>
<dbReference type="InterPro" id="IPR049883">
    <property type="entry name" value="NOTCH1_EGF-like"/>
</dbReference>
<dbReference type="InterPro" id="IPR057244">
    <property type="entry name" value="GAIN_B"/>
</dbReference>
<feature type="domain" description="EGF-like" evidence="18">
    <location>
        <begin position="111"/>
        <end position="148"/>
    </location>
</feature>
<dbReference type="SMART" id="SM00179">
    <property type="entry name" value="EGF_CA"/>
    <property type="match status" value="2"/>
</dbReference>
<dbReference type="PANTHER" id="PTHR23345:SF29">
    <property type="entry name" value="VITELLOGENIN 3, PHOSVITINLESS"/>
    <property type="match status" value="1"/>
</dbReference>
<dbReference type="InterPro" id="IPR050733">
    <property type="entry name" value="Vitellogenin/Apolipophorin"/>
</dbReference>
<dbReference type="GO" id="GO:0005886">
    <property type="term" value="C:plasma membrane"/>
    <property type="evidence" value="ECO:0007669"/>
    <property type="project" value="UniProtKB-SubCell"/>
</dbReference>
<feature type="chain" id="PRO_5035303263" evidence="17">
    <location>
        <begin position="28"/>
        <end position="1917"/>
    </location>
</feature>
<dbReference type="GO" id="GO:0007166">
    <property type="term" value="P:cell surface receptor signaling pathway"/>
    <property type="evidence" value="ECO:0007669"/>
    <property type="project" value="InterPro"/>
</dbReference>
<dbReference type="GO" id="GO:0005509">
    <property type="term" value="F:calcium ion binding"/>
    <property type="evidence" value="ECO:0007669"/>
    <property type="project" value="InterPro"/>
</dbReference>
<feature type="transmembrane region" description="Helical" evidence="16">
    <location>
        <begin position="663"/>
        <end position="687"/>
    </location>
</feature>
<evidence type="ECO:0000256" key="13">
    <source>
        <dbReference type="ARBA" id="ARBA00023180"/>
    </source>
</evidence>
<evidence type="ECO:0000313" key="23">
    <source>
        <dbReference type="Proteomes" id="UP000727407"/>
    </source>
</evidence>
<dbReference type="Pfam" id="PF09172">
    <property type="entry name" value="Vit_open_b-sht"/>
    <property type="match status" value="1"/>
</dbReference>
<sequence length="1917" mass="216041">MEFFVKSQMKLLLLAVWLTSKLGPCECSENCSQCVSNASRTATGCWCNKGFSGNGCNFCIDDNECVNATNICGDNANCTNLIGSYYCTCHGGYKSTGDPQFQPNDGTYCKDRDECEKAQICGPFSKCHNTNGSYYCTCQRDYTTSSGRIRFRPDSRIKCKEDPNKNCHQNADCITKTVKTTIKNIINLPDPQQQMEEIKKQTSGDLAPVEIISYIEAMEASAFLFANKSQKDTVISAMIKSLVQSVNNLVEKEEKVAWYRMSEDTKDHYMTKLLHTAEQGAVALSRGYKHSAELEIKQADMELKLYNVHLQKKQNPSISASLGGDSISLSLTHTKEENTNRSVSVIFLHYDSIGPLMKPISDPGVNDYSRYAEAGEITVNSPVIAAAISPPDVFPLDHVTFTLKHNEPIDPDIDESKCAFWDYSLSNMKGHWSIEGCKRSHVNKTHTTCSCNHLTHFAILMSSGRANLAAHYNVLTRITQLGMVISIICLFMCIFTFWFFSEIQSTRTTIHKNLCCSLFMAEFIFLIGINMYAHKLFCSVVAGLLHYFFLAAFAWMCIEGIHLYLIVVGVIYNKGFLHRNFYIFGYGSPAVVVLISVTLGYKYYGTNSACWLSTERNFIWSFIGPACLIILVNLLAFAVIMYKVYRHTAVKKPEISHYENIRSCARGALALLFVLGATWTFGVVHILNETTLTAYLFTFANAFQGMFIFIFLCVLSRKQARAWIMIANVTFEEFNGIPGEDSFKVSPNLTKRLAAELTKPFTFDYTKGNVIDIKAGPDVSNTIVNIVRGILRFLHVTVKTTQRVYELDEMGIHGICHSAYVVEENAEAKELHVTQNIDIKNCHQKAEIYQGMALAHESKDSKDRGENVVATVKYEYTLKSVEKGGLITKASAQERHYFSPFNVKGGNSKLKANWNIELLRQTNSVGKPVTGQVRSRGNLIYKAEKGLGPMPVLMISLNNPAPRIADMIKRLAEDHIYQVNAAKSADVLKLIQLLRATSYEDLELLWKQLSGNDEHRRWFLDTVVEVTDARVIKFLKSRFKAGDISANEAGQAILVAFNHLSAETELVEMAQEFLSIPFSKSSLILWKSVILSYGSLVYRVCHHVNPCPVFTVQPLLDLATNGLTQGTDEDMVIALKALGNAGHPLSLKTIMKFLPGFSVKADSLPTRVQSVAVQSLRHLAIRDPHNVQDIALTIFAQRTVPAEIRMLASMILLKTQPSLALISTLTELLLQETDPEVSSFIYSQLRGIARSCIPDYHYLSTVCNIAVKILSPKLGWLSYRLSKALRYDWFRDDLLTGTSRTLYWLKNGASALPTEILSNGKLYMTGRVFQLLDLGIRVEGLNELFVNIPRKDFGATDFATIMKILSDWQSHPKHKPLLSAFVRLFGQEIAFFDLNQDAVQKTLKYISLTANEDNKLWHLVQRLQKGISWHWTKPFLMLETRFIQPTCLGLPVEISKYYSALSAVTVNAKANINPPPKESLHELINADISVETDGFAGVEMDYFVFHGINTELFQSGVQVNGKTSMSLPWKAVLQKNVKETNYEVTFPPCMKPTEFFKVKFDIYTVSRNIEDPSLDKMTPVIPEHRNPEQDFAMKDTYRGKEYQVEPLEIYEPKLRYCAELSAYGAAICTELEAKRVQTLKDKPLYYFWGYTQFSFKLEPVKSAKPVENIKIQISAGRHKHISNHNQLMSVTQENSKERKSHSLMHRVRNPNGVDITADHVIVLKVLALSPNMAPLGYETTVYYTPDTQKDAIEIIISEAAEEANWKICINADVDKIETGAKTHLKWGAECQSYEVSVNVTTRKESKPTIKADVNWRDVPAFIQTFSQSIREYLPGASYAWGFRQKHEKNAEHKASATFQASAQGGFDVEVKIPEIWVTTDIHEREVFKSKTSPKAQCVHHKTREHSQMKMNVRLPLL</sequence>
<comment type="similarity">
    <text evidence="2">Belongs to the G-protein coupled receptor 2 family. Adhesion G-protein coupled receptor (ADGR) subfamily.</text>
</comment>
<feature type="signal peptide" evidence="17">
    <location>
        <begin position="1"/>
        <end position="27"/>
    </location>
</feature>
<keyword evidence="6 17" id="KW-0732">Signal</keyword>
<feature type="transmembrane region" description="Helical" evidence="16">
    <location>
        <begin position="619"/>
        <end position="642"/>
    </location>
</feature>
<keyword evidence="12 15" id="KW-1015">Disulfide bond</keyword>
<dbReference type="Gene3D" id="2.20.50.20">
    <property type="entry name" value="Lipovitellin. Chain A, domain 3"/>
    <property type="match status" value="1"/>
</dbReference>
<dbReference type="InterPro" id="IPR000152">
    <property type="entry name" value="EGF-type_Asp/Asn_hydroxyl_site"/>
</dbReference>
<evidence type="ECO:0000256" key="8">
    <source>
        <dbReference type="ARBA" id="ARBA00022761"/>
    </source>
</evidence>
<gene>
    <name evidence="22" type="primary">vtgC</name>
    <name evidence="22" type="ORF">DAT39_000001</name>
</gene>
<dbReference type="Pfam" id="PF09175">
    <property type="entry name" value="Vit_b-sht_shell"/>
    <property type="match status" value="1"/>
</dbReference>